<dbReference type="AlphaFoldDB" id="A0A383AVS1"/>
<protein>
    <submittedName>
        <fullName evidence="1">Uncharacterized protein</fullName>
    </submittedName>
</protein>
<gene>
    <name evidence="1" type="ORF">METZ01_LOCUS464666</name>
</gene>
<proteinExistence type="predicted"/>
<organism evidence="1">
    <name type="scientific">marine metagenome</name>
    <dbReference type="NCBI Taxonomy" id="408172"/>
    <lineage>
        <taxon>unclassified sequences</taxon>
        <taxon>metagenomes</taxon>
        <taxon>ecological metagenomes</taxon>
    </lineage>
</organism>
<sequence length="54" mass="6376">MKKFYIIVIAVFWVFSTNAQNDFYDEDNINTIEIFFVQSNWDQLMDNNYAAGNG</sequence>
<reference evidence="1" key="1">
    <citation type="submission" date="2018-05" db="EMBL/GenBank/DDBJ databases">
        <authorList>
            <person name="Lanie J.A."/>
            <person name="Ng W.-L."/>
            <person name="Kazmierczak K.M."/>
            <person name="Andrzejewski T.M."/>
            <person name="Davidsen T.M."/>
            <person name="Wayne K.J."/>
            <person name="Tettelin H."/>
            <person name="Glass J.I."/>
            <person name="Rusch D."/>
            <person name="Podicherti R."/>
            <person name="Tsui H.-C.T."/>
            <person name="Winkler M.E."/>
        </authorList>
    </citation>
    <scope>NUCLEOTIDE SEQUENCE</scope>
</reference>
<evidence type="ECO:0000313" key="1">
    <source>
        <dbReference type="EMBL" id="SVE11812.1"/>
    </source>
</evidence>
<name>A0A383AVS1_9ZZZZ</name>
<feature type="non-terminal residue" evidence="1">
    <location>
        <position position="54"/>
    </location>
</feature>
<dbReference type="EMBL" id="UINC01195314">
    <property type="protein sequence ID" value="SVE11812.1"/>
    <property type="molecule type" value="Genomic_DNA"/>
</dbReference>
<accession>A0A383AVS1</accession>